<keyword evidence="10" id="KW-1185">Reference proteome</keyword>
<reference evidence="9" key="1">
    <citation type="submission" date="2013-05" db="EMBL/GenBank/DDBJ databases">
        <authorList>
            <person name="Yim A.K.Y."/>
            <person name="Chan T.F."/>
            <person name="Ji K.M."/>
            <person name="Liu X.Y."/>
            <person name="Zhou J.W."/>
            <person name="Li R.Q."/>
            <person name="Yang K.Y."/>
            <person name="Li J."/>
            <person name="Li M."/>
            <person name="Law P.T.W."/>
            <person name="Wu Y.L."/>
            <person name="Cai Z.L."/>
            <person name="Qin H."/>
            <person name="Bao Y."/>
            <person name="Leung R.K.K."/>
            <person name="Ng P.K.S."/>
            <person name="Zou J."/>
            <person name="Zhong X.J."/>
            <person name="Ran P.X."/>
            <person name="Zhong N.S."/>
            <person name="Liu Z.G."/>
            <person name="Tsui S.K.W."/>
        </authorList>
    </citation>
    <scope>NUCLEOTIDE SEQUENCE</scope>
    <source>
        <strain evidence="9">Derf</strain>
        <tissue evidence="9">Whole organism</tissue>
    </source>
</reference>
<comment type="function">
    <text evidence="6">Component of the Pelota-HBS1L complex, a complex that recognizes stalled ribosomes and triggers the No-Go Decay (NGD) pathway. In the Pelota-HBS1L complex, pelo recognizes ribosomes stalled at the 3' end of an mRNA and engages stalled ribosomes by destabilizing mRNA in the mRNA channel.</text>
</comment>
<dbReference type="FunFam" id="2.30.30.870:FF:000001">
    <property type="entry name" value="Protein pelota homolog"/>
    <property type="match status" value="1"/>
</dbReference>
<feature type="domain" description="eRF1/Pelota-like N-terminal" evidence="8">
    <location>
        <begin position="1"/>
        <end position="126"/>
    </location>
</feature>
<dbReference type="InterPro" id="IPR005141">
    <property type="entry name" value="eRF1_2"/>
</dbReference>
<feature type="compositionally biased region" description="Acidic residues" evidence="7">
    <location>
        <begin position="398"/>
        <end position="407"/>
    </location>
</feature>
<feature type="compositionally biased region" description="Basic and acidic residues" evidence="7">
    <location>
        <begin position="386"/>
        <end position="397"/>
    </location>
</feature>
<gene>
    <name evidence="9" type="ORF">DERF_012833</name>
</gene>
<dbReference type="InterPro" id="IPR042226">
    <property type="entry name" value="eFR1_2_sf"/>
</dbReference>
<evidence type="ECO:0000256" key="1">
    <source>
        <dbReference type="ARBA" id="ARBA00001968"/>
    </source>
</evidence>
<dbReference type="SUPFAM" id="SSF159065">
    <property type="entry name" value="Dom34/Pelota N-terminal domain-like"/>
    <property type="match status" value="1"/>
</dbReference>
<dbReference type="FunFam" id="3.30.420.60:FF:000002">
    <property type="entry name" value="Protein pelota homolog"/>
    <property type="match status" value="1"/>
</dbReference>
<evidence type="ECO:0000256" key="3">
    <source>
        <dbReference type="ARBA" id="ARBA00009504"/>
    </source>
</evidence>
<sequence>MKLVRRDIDPKTHKGYVVLIPEEEEDMWHLYNILQEGDRIRAIITESATGSTGANKIRTTLTIQIESIDYDFDACMLRVKGKNVAENQYVKLGQYHTIDIELNRKFTQWKEEWDSYSMERMEIACDPMKNADLAAIVMNEGIAHVCLITDSMTLVRSKIDVHIPRKRRGHCDQHEKAMQKFYDQIIQAIIRHVNFDVVKCCLIASPGFVKDQFFQYLMEYSTKNDNKTILDNRNKFILCHSSSGFKHSLKEILADPLLQNRLADTKAAKEVKILQDFQRMLMTDSSRAFYGRRHVERAIEAQAVETLLISDRLFRYKDVTIRRKYIEIVDKVRELGGDVRIFSSLHVSGEQLDQFTGIAAILRFPVAEIEDEDLDEEADVEEEEEKQERGDNDKQQQDNDDDDDDQR</sequence>
<dbReference type="GO" id="GO:0070651">
    <property type="term" value="P:nonfunctional rRNA decay"/>
    <property type="evidence" value="ECO:0007669"/>
    <property type="project" value="TreeGrafter"/>
</dbReference>
<dbReference type="InterPro" id="IPR029064">
    <property type="entry name" value="Ribosomal_eL30-like_sf"/>
</dbReference>
<dbReference type="Gene3D" id="3.30.420.60">
    <property type="entry name" value="eRF1 domain 2"/>
    <property type="match status" value="1"/>
</dbReference>
<dbReference type="InterPro" id="IPR058547">
    <property type="entry name" value="Pelota_N"/>
</dbReference>
<evidence type="ECO:0000256" key="4">
    <source>
        <dbReference type="ARBA" id="ARBA00022490"/>
    </source>
</evidence>
<evidence type="ECO:0000256" key="6">
    <source>
        <dbReference type="RuleBase" id="RU362019"/>
    </source>
</evidence>
<evidence type="ECO:0000256" key="7">
    <source>
        <dbReference type="SAM" id="MobiDB-lite"/>
    </source>
</evidence>
<evidence type="ECO:0000256" key="2">
    <source>
        <dbReference type="ARBA" id="ARBA00004496"/>
    </source>
</evidence>
<reference evidence="9" key="2">
    <citation type="journal article" date="2022" name="Res Sq">
        <title>Comparative Genomics Reveals Insights into the Divergent Evolution of Astigmatic Mites and Household Pest Adaptations.</title>
        <authorList>
            <person name="Xiong Q."/>
            <person name="Wan A.T.-Y."/>
            <person name="Liu X.-Y."/>
            <person name="Fung C.S.-H."/>
            <person name="Xiao X."/>
            <person name="Malainual N."/>
            <person name="Hou J."/>
            <person name="Wang L."/>
            <person name="Wang M."/>
            <person name="Yang K."/>
            <person name="Cui Y."/>
            <person name="Leung E."/>
            <person name="Nong W."/>
            <person name="Shin S.-K."/>
            <person name="Au S."/>
            <person name="Jeong K.Y."/>
            <person name="Chew F.T."/>
            <person name="Hui J."/>
            <person name="Leung T.F."/>
            <person name="Tungtrongchitr A."/>
            <person name="Zhong N."/>
            <person name="Liu Z."/>
            <person name="Tsui S."/>
        </authorList>
    </citation>
    <scope>NUCLEOTIDE SEQUENCE</scope>
    <source>
        <strain evidence="9">Derf</strain>
        <tissue evidence="9">Whole organism</tissue>
    </source>
</reference>
<dbReference type="Pfam" id="PF03465">
    <property type="entry name" value="eRF1_3"/>
    <property type="match status" value="1"/>
</dbReference>
<dbReference type="NCBIfam" id="TIGR00111">
    <property type="entry name" value="pelota"/>
    <property type="match status" value="1"/>
</dbReference>
<comment type="caution">
    <text evidence="9">The sequence shown here is derived from an EMBL/GenBank/DDBJ whole genome shotgun (WGS) entry which is preliminary data.</text>
</comment>
<keyword evidence="4 6" id="KW-0963">Cytoplasm</keyword>
<accession>A0A922HSN9</accession>
<feature type="compositionally biased region" description="Acidic residues" evidence="7">
    <location>
        <begin position="370"/>
        <end position="385"/>
    </location>
</feature>
<dbReference type="EMBL" id="ASGP02000006">
    <property type="protein sequence ID" value="KAH9502033.1"/>
    <property type="molecule type" value="Genomic_DNA"/>
</dbReference>
<dbReference type="GO" id="GO:0070966">
    <property type="term" value="P:nuclear-transcribed mRNA catabolic process, no-go decay"/>
    <property type="evidence" value="ECO:0007669"/>
    <property type="project" value="InterPro"/>
</dbReference>
<dbReference type="Pfam" id="PF03464">
    <property type="entry name" value="eRF1_2"/>
    <property type="match status" value="1"/>
</dbReference>
<dbReference type="PANTHER" id="PTHR10853">
    <property type="entry name" value="PELOTA"/>
    <property type="match status" value="1"/>
</dbReference>
<dbReference type="GO" id="GO:0070481">
    <property type="term" value="P:nuclear-transcribed mRNA catabolic process, non-stop decay"/>
    <property type="evidence" value="ECO:0007669"/>
    <property type="project" value="InterPro"/>
</dbReference>
<dbReference type="GO" id="GO:0032790">
    <property type="term" value="P:ribosome disassembly"/>
    <property type="evidence" value="ECO:0007669"/>
    <property type="project" value="TreeGrafter"/>
</dbReference>
<proteinExistence type="inferred from homology"/>
<feature type="region of interest" description="Disordered" evidence="7">
    <location>
        <begin position="370"/>
        <end position="407"/>
    </location>
</feature>
<dbReference type="AlphaFoldDB" id="A0A922HSN9"/>
<dbReference type="FunFam" id="3.30.1330.30:FF:000008">
    <property type="entry name" value="Protein pelota homolog"/>
    <property type="match status" value="1"/>
</dbReference>
<comment type="subcellular location">
    <subcellularLocation>
        <location evidence="2 6">Cytoplasm</location>
    </subcellularLocation>
</comment>
<evidence type="ECO:0000259" key="8">
    <source>
        <dbReference type="SMART" id="SM01194"/>
    </source>
</evidence>
<name>A0A922HSN9_DERFA</name>
<organism evidence="9 10">
    <name type="scientific">Dermatophagoides farinae</name>
    <name type="common">American house dust mite</name>
    <dbReference type="NCBI Taxonomy" id="6954"/>
    <lineage>
        <taxon>Eukaryota</taxon>
        <taxon>Metazoa</taxon>
        <taxon>Ecdysozoa</taxon>
        <taxon>Arthropoda</taxon>
        <taxon>Chelicerata</taxon>
        <taxon>Arachnida</taxon>
        <taxon>Acari</taxon>
        <taxon>Acariformes</taxon>
        <taxon>Sarcoptiformes</taxon>
        <taxon>Astigmata</taxon>
        <taxon>Psoroptidia</taxon>
        <taxon>Analgoidea</taxon>
        <taxon>Pyroglyphidae</taxon>
        <taxon>Dermatophagoidinae</taxon>
        <taxon>Dermatophagoides</taxon>
    </lineage>
</organism>
<keyword evidence="5 6" id="KW-0479">Metal-binding</keyword>
<dbReference type="Pfam" id="PF26356">
    <property type="entry name" value="Pelota_N"/>
    <property type="match status" value="1"/>
</dbReference>
<dbReference type="Proteomes" id="UP000790347">
    <property type="component" value="Unassembled WGS sequence"/>
</dbReference>
<evidence type="ECO:0000313" key="10">
    <source>
        <dbReference type="Proteomes" id="UP000790347"/>
    </source>
</evidence>
<evidence type="ECO:0000313" key="9">
    <source>
        <dbReference type="EMBL" id="KAH9502033.1"/>
    </source>
</evidence>
<dbReference type="SUPFAM" id="SSF53137">
    <property type="entry name" value="Translational machinery components"/>
    <property type="match status" value="1"/>
</dbReference>
<dbReference type="InterPro" id="IPR005142">
    <property type="entry name" value="eRF1_3"/>
</dbReference>
<dbReference type="InterPro" id="IPR004405">
    <property type="entry name" value="TF_pelota"/>
</dbReference>
<evidence type="ECO:0000256" key="5">
    <source>
        <dbReference type="ARBA" id="ARBA00022723"/>
    </source>
</evidence>
<dbReference type="Gene3D" id="3.30.1330.30">
    <property type="match status" value="1"/>
</dbReference>
<dbReference type="PANTHER" id="PTHR10853:SF0">
    <property type="entry name" value="PROTEIN PELOTA HOMOLOG"/>
    <property type="match status" value="1"/>
</dbReference>
<dbReference type="SUPFAM" id="SSF55315">
    <property type="entry name" value="L30e-like"/>
    <property type="match status" value="1"/>
</dbReference>
<comment type="cofactor">
    <cofactor evidence="1 6">
        <name>a divalent metal cation</name>
        <dbReference type="ChEBI" id="CHEBI:60240"/>
    </cofactor>
</comment>
<dbReference type="GO" id="GO:0005737">
    <property type="term" value="C:cytoplasm"/>
    <property type="evidence" value="ECO:0007669"/>
    <property type="project" value="UniProtKB-SubCell"/>
</dbReference>
<comment type="similarity">
    <text evidence="3 6">Belongs to the eukaryotic release factor 1 family. Pelota subfamily.</text>
</comment>
<protein>
    <recommendedName>
        <fullName evidence="6">Protein pelota homolog</fullName>
    </recommendedName>
</protein>
<dbReference type="GO" id="GO:0071025">
    <property type="term" value="P:RNA surveillance"/>
    <property type="evidence" value="ECO:0007669"/>
    <property type="project" value="InterPro"/>
</dbReference>
<dbReference type="InterPro" id="IPR038069">
    <property type="entry name" value="Pelota/DOM34_N"/>
</dbReference>
<dbReference type="GO" id="GO:0046872">
    <property type="term" value="F:metal ion binding"/>
    <property type="evidence" value="ECO:0007669"/>
    <property type="project" value="UniProtKB-KW"/>
</dbReference>
<dbReference type="Gene3D" id="2.30.30.870">
    <property type="entry name" value="Pelota, domain A"/>
    <property type="match status" value="1"/>
</dbReference>
<dbReference type="InterPro" id="IPR005140">
    <property type="entry name" value="eRF1_Pelota-like_N"/>
</dbReference>
<dbReference type="SMART" id="SM01194">
    <property type="entry name" value="eRF1_1"/>
    <property type="match status" value="1"/>
</dbReference>